<reference evidence="19" key="1">
    <citation type="journal article" date="2004" name="RNA">
        <title>Mitochondrial 3' tRNA editing in the jakobid Seculamonas ecuadoriensis: a novel mechanism and implications for tRNA processing.</title>
        <authorList>
            <person name="Leigh J."/>
            <person name="Lang B.F."/>
        </authorList>
    </citation>
    <scope>NUCLEOTIDE SEQUENCE</scope>
    <source>
        <strain evidence="19">ATCC 50283</strain>
    </source>
</reference>
<geneLocation type="mitochondrion" evidence="19"/>
<evidence type="ECO:0000256" key="14">
    <source>
        <dbReference type="RuleBase" id="RU000457"/>
    </source>
</evidence>
<accession>M4QAP4</accession>
<reference evidence="19" key="2">
    <citation type="journal article" date="2006" name="RNA">
        <title>Hybrid E. coli--Mitochondrial ribonuclease P RNAs are catalytically active.</title>
        <authorList>
            <person name="Seif E."/>
            <person name="Cadieux A."/>
            <person name="Lang B.F."/>
        </authorList>
    </citation>
    <scope>NUCLEOTIDE SEQUENCE</scope>
    <source>
        <strain evidence="19">ATCC 50283</strain>
    </source>
</reference>
<feature type="signal peptide" evidence="16">
    <location>
        <begin position="1"/>
        <end position="17"/>
    </location>
</feature>
<keyword evidence="14" id="KW-0999">Mitochondrion inner membrane</keyword>
<keyword evidence="19" id="KW-0560">Oxidoreductase</keyword>
<evidence type="ECO:0000256" key="12">
    <source>
        <dbReference type="ARBA" id="ARBA00023136"/>
    </source>
</evidence>
<dbReference type="GO" id="GO:0042773">
    <property type="term" value="P:ATP synthesis coupled electron transport"/>
    <property type="evidence" value="ECO:0007669"/>
    <property type="project" value="TreeGrafter"/>
</dbReference>
<comment type="similarity">
    <text evidence="2 14">Belongs to the cytochrome c oxidase subunit 2 family.</text>
</comment>
<dbReference type="GO" id="GO:1902494">
    <property type="term" value="C:catalytic complex"/>
    <property type="evidence" value="ECO:0007669"/>
    <property type="project" value="UniProtKB-ARBA"/>
</dbReference>
<dbReference type="InterPro" id="IPR011759">
    <property type="entry name" value="Cyt_c_oxidase_su2_TM_dom"/>
</dbReference>
<keyword evidence="12 14" id="KW-0472">Membrane</keyword>
<dbReference type="InterPro" id="IPR034210">
    <property type="entry name" value="CcO_II_C"/>
</dbReference>
<feature type="domain" description="Cytochrome oxidase subunit II copper A binding" evidence="17">
    <location>
        <begin position="122"/>
        <end position="259"/>
    </location>
</feature>
<dbReference type="NCBIfam" id="TIGR02866">
    <property type="entry name" value="CoxB"/>
    <property type="match status" value="1"/>
</dbReference>
<feature type="transmembrane region" description="Helical" evidence="15">
    <location>
        <begin position="93"/>
        <end position="115"/>
    </location>
</feature>
<evidence type="ECO:0000256" key="13">
    <source>
        <dbReference type="ARBA" id="ARBA00049512"/>
    </source>
</evidence>
<organism evidence="19">
    <name type="scientific">Reclinomonas americana ATCC 50283</name>
    <dbReference type="NCBI Taxonomy" id="1295594"/>
    <lineage>
        <taxon>Eukaryota</taxon>
        <taxon>Discoba</taxon>
        <taxon>Jakobida</taxon>
        <taxon>Histionina</taxon>
        <taxon>Histionidae</taxon>
        <taxon>Reclinomonas</taxon>
    </lineage>
</organism>
<keyword evidence="5 14" id="KW-0812">Transmembrane</keyword>
<dbReference type="CDD" id="cd13912">
    <property type="entry name" value="CcO_II_C"/>
    <property type="match status" value="1"/>
</dbReference>
<gene>
    <name evidence="19" type="primary">cox2</name>
</gene>
<dbReference type="PRINTS" id="PR01166">
    <property type="entry name" value="CYCOXIDASEII"/>
</dbReference>
<dbReference type="GO" id="GO:0016491">
    <property type="term" value="F:oxidoreductase activity"/>
    <property type="evidence" value="ECO:0007669"/>
    <property type="project" value="UniProtKB-KW"/>
</dbReference>
<dbReference type="InterPro" id="IPR002429">
    <property type="entry name" value="CcO_II-like_C"/>
</dbReference>
<evidence type="ECO:0000256" key="10">
    <source>
        <dbReference type="ARBA" id="ARBA00023008"/>
    </source>
</evidence>
<comment type="function">
    <text evidence="14">Component of the cytochrome c oxidase, the last enzyme in the mitochondrial electron transport chain which drives oxidative phosphorylation. The respiratory chain contains 3 multisubunit complexes succinate dehydrogenase (complex II, CII), ubiquinol-cytochrome c oxidoreductase (cytochrome b-c1 complex, complex III, CIII) and cytochrome c oxidase (complex IV, CIV), that cooperate to transfer electrons derived from NADH and succinate to molecular oxygen, creating an electrochemical gradient over the inner membrane that drives transmembrane transport and the ATP synthase. Cytochrome c oxidase is the component of the respiratory chain that catalyzes the reduction of oxygen to water. Electrons originating from reduced cytochrome c in the intermembrane space (IMS) are transferred via the dinuclear copper A center (CU(A)) of subunit 2 and heme A of subunit 1 to the active site in subunit 1, a binuclear center (BNC) formed by heme A3 and copper B (CU(B)). The BNC reduces molecular oxygen to 2 water molecules using 4 electrons from cytochrome c in the IMS and 4 protons from the mitochondrial matrix.</text>
</comment>
<dbReference type="InterPro" id="IPR036257">
    <property type="entry name" value="Cyt_c_oxidase_su2_TM_sf"/>
</dbReference>
<dbReference type="FunFam" id="2.60.40.420:FF:000001">
    <property type="entry name" value="Cytochrome c oxidase subunit 2"/>
    <property type="match status" value="1"/>
</dbReference>
<keyword evidence="16" id="KW-0732">Signal</keyword>
<keyword evidence="4 14" id="KW-0679">Respiratory chain</keyword>
<evidence type="ECO:0000256" key="16">
    <source>
        <dbReference type="SAM" id="SignalP"/>
    </source>
</evidence>
<keyword evidence="6 14" id="KW-0479">Metal-binding</keyword>
<evidence type="ECO:0000256" key="3">
    <source>
        <dbReference type="ARBA" id="ARBA00022448"/>
    </source>
</evidence>
<evidence type="ECO:0000256" key="1">
    <source>
        <dbReference type="ARBA" id="ARBA00004225"/>
    </source>
</evidence>
<keyword evidence="9 15" id="KW-1133">Transmembrane helix</keyword>
<dbReference type="PROSITE" id="PS50999">
    <property type="entry name" value="COX2_TM"/>
    <property type="match status" value="1"/>
</dbReference>
<name>M4QAP4_RECAM</name>
<keyword evidence="7" id="KW-1278">Translocase</keyword>
<dbReference type="Pfam" id="PF02790">
    <property type="entry name" value="COX2_TM"/>
    <property type="match status" value="1"/>
</dbReference>
<dbReference type="AlphaFoldDB" id="M4QAP4"/>
<keyword evidence="8 14" id="KW-0249">Electron transport</keyword>
<dbReference type="GO" id="GO:0004129">
    <property type="term" value="F:cytochrome-c oxidase activity"/>
    <property type="evidence" value="ECO:0007669"/>
    <property type="project" value="UniProtKB-EC"/>
</dbReference>
<evidence type="ECO:0000256" key="7">
    <source>
        <dbReference type="ARBA" id="ARBA00022967"/>
    </source>
</evidence>
<keyword evidence="3 14" id="KW-0813">Transport</keyword>
<comment type="catalytic activity">
    <reaction evidence="13">
        <text>4 Fe(II)-[cytochrome c] + O2 + 8 H(+)(in) = 4 Fe(III)-[cytochrome c] + 2 H2O + 4 H(+)(out)</text>
        <dbReference type="Rhea" id="RHEA:11436"/>
        <dbReference type="Rhea" id="RHEA-COMP:10350"/>
        <dbReference type="Rhea" id="RHEA-COMP:14399"/>
        <dbReference type="ChEBI" id="CHEBI:15377"/>
        <dbReference type="ChEBI" id="CHEBI:15378"/>
        <dbReference type="ChEBI" id="CHEBI:15379"/>
        <dbReference type="ChEBI" id="CHEBI:29033"/>
        <dbReference type="ChEBI" id="CHEBI:29034"/>
        <dbReference type="EC" id="7.1.1.9"/>
    </reaction>
    <physiologicalReaction direction="left-to-right" evidence="13">
        <dbReference type="Rhea" id="RHEA:11437"/>
    </physiologicalReaction>
</comment>
<dbReference type="PROSITE" id="PS50857">
    <property type="entry name" value="COX2_CUA"/>
    <property type="match status" value="1"/>
</dbReference>
<keyword evidence="11 14" id="KW-0496">Mitochondrion</keyword>
<comment type="cofactor">
    <cofactor evidence="14">
        <name>Cu cation</name>
        <dbReference type="ChEBI" id="CHEBI:23378"/>
    </cofactor>
    <text evidence="14">Binds a copper A center.</text>
</comment>
<dbReference type="GO" id="GO:1902495">
    <property type="term" value="C:transmembrane transporter complex"/>
    <property type="evidence" value="ECO:0007669"/>
    <property type="project" value="UniProtKB-ARBA"/>
</dbReference>
<dbReference type="SUPFAM" id="SSF81464">
    <property type="entry name" value="Cytochrome c oxidase subunit II-like, transmembrane region"/>
    <property type="match status" value="1"/>
</dbReference>
<reference evidence="19" key="3">
    <citation type="journal article" date="2013" name="Genome Biol. Evol.">
        <title>Strikingly bacteria-like and gene-rich mitochondrial genomes throughout jakobid protists.</title>
        <authorList>
            <person name="Burger G."/>
            <person name="Gray M.W."/>
            <person name="Forget L."/>
            <person name="Lang B.F."/>
        </authorList>
    </citation>
    <scope>NUCLEOTIDE SEQUENCE</scope>
    <source>
        <strain evidence="19">ATCC 50283</strain>
    </source>
</reference>
<dbReference type="GO" id="GO:0005743">
    <property type="term" value="C:mitochondrial inner membrane"/>
    <property type="evidence" value="ECO:0007669"/>
    <property type="project" value="UniProtKB-SubCell"/>
</dbReference>
<evidence type="ECO:0000256" key="15">
    <source>
        <dbReference type="SAM" id="Phobius"/>
    </source>
</evidence>
<protein>
    <recommendedName>
        <fullName evidence="14">Cytochrome c oxidase subunit 2</fullName>
    </recommendedName>
</protein>
<dbReference type="InterPro" id="IPR045187">
    <property type="entry name" value="CcO_II"/>
</dbReference>
<evidence type="ECO:0000256" key="6">
    <source>
        <dbReference type="ARBA" id="ARBA00022723"/>
    </source>
</evidence>
<dbReference type="Pfam" id="PF00116">
    <property type="entry name" value="COX2"/>
    <property type="match status" value="1"/>
</dbReference>
<evidence type="ECO:0000313" key="19">
    <source>
        <dbReference type="EMBL" id="AGH24386.1"/>
    </source>
</evidence>
<evidence type="ECO:0000256" key="11">
    <source>
        <dbReference type="ARBA" id="ARBA00023128"/>
    </source>
</evidence>
<dbReference type="InterPro" id="IPR001505">
    <property type="entry name" value="Copper_CuA"/>
</dbReference>
<evidence type="ECO:0000256" key="8">
    <source>
        <dbReference type="ARBA" id="ARBA00022982"/>
    </source>
</evidence>
<dbReference type="PROSITE" id="PS00078">
    <property type="entry name" value="COX2"/>
    <property type="match status" value="1"/>
</dbReference>
<dbReference type="PANTHER" id="PTHR22888:SF9">
    <property type="entry name" value="CYTOCHROME C OXIDASE SUBUNIT 2"/>
    <property type="match status" value="1"/>
</dbReference>
<feature type="domain" description="Cytochrome oxidase subunit II transmembrane region profile" evidence="18">
    <location>
        <begin position="26"/>
        <end position="121"/>
    </location>
</feature>
<evidence type="ECO:0000256" key="4">
    <source>
        <dbReference type="ARBA" id="ARBA00022660"/>
    </source>
</evidence>
<dbReference type="EMBL" id="KC353357">
    <property type="protein sequence ID" value="AGH24386.1"/>
    <property type="molecule type" value="Genomic_DNA"/>
</dbReference>
<dbReference type="InterPro" id="IPR008972">
    <property type="entry name" value="Cupredoxin"/>
</dbReference>
<evidence type="ECO:0000259" key="18">
    <source>
        <dbReference type="PROSITE" id="PS50999"/>
    </source>
</evidence>
<dbReference type="PANTHER" id="PTHR22888">
    <property type="entry name" value="CYTOCHROME C OXIDASE, SUBUNIT II"/>
    <property type="match status" value="1"/>
</dbReference>
<sequence length="263" mass="29773">MLLIVVTFILVVLYVSGTITPAFADYAEKWQLDFQDPATPVMEGIINLHHDLWFFLILIAVFVLWILLRTLYFFDRSKNTVPSKVVHGTVLEIIWTIAPSFILLAIAIPSFALLYSMEESTDPAITLKAIGHQWYWSYEYSDYTTDSESLAFDSYMVPEADLQPGQLRLLEVDNRIVLPTHTHLRILITSADVLHSWAVPSLGVKVDACPGRLNQASVFIKREGIFYGQCSEICGVNHGFMPIVIEAVPLKDYVSWVSSQIEM</sequence>
<dbReference type="InterPro" id="IPR014222">
    <property type="entry name" value="Cyt_c_oxidase_su2"/>
</dbReference>
<evidence type="ECO:0000256" key="5">
    <source>
        <dbReference type="ARBA" id="ARBA00022692"/>
    </source>
</evidence>
<comment type="subcellular location">
    <subcellularLocation>
        <location evidence="14">Mitochondrion inner membrane</location>
        <topology evidence="14">Multi-pass membrane protein</topology>
    </subcellularLocation>
    <subcellularLocation>
        <location evidence="1">Mitochondrion membrane</location>
        <topology evidence="1">Multi-pass membrane protein</topology>
    </subcellularLocation>
</comment>
<dbReference type="GO" id="GO:0005507">
    <property type="term" value="F:copper ion binding"/>
    <property type="evidence" value="ECO:0007669"/>
    <property type="project" value="InterPro"/>
</dbReference>
<proteinExistence type="inferred from homology"/>
<evidence type="ECO:0000256" key="9">
    <source>
        <dbReference type="ARBA" id="ARBA00022989"/>
    </source>
</evidence>
<keyword evidence="10 14" id="KW-0186">Copper</keyword>
<dbReference type="Gene3D" id="2.60.40.420">
    <property type="entry name" value="Cupredoxins - blue copper proteins"/>
    <property type="match status" value="1"/>
</dbReference>
<dbReference type="Gene3D" id="1.10.287.90">
    <property type="match status" value="1"/>
</dbReference>
<dbReference type="SUPFAM" id="SSF49503">
    <property type="entry name" value="Cupredoxins"/>
    <property type="match status" value="1"/>
</dbReference>
<feature type="transmembrane region" description="Helical" evidence="15">
    <location>
        <begin position="52"/>
        <end position="72"/>
    </location>
</feature>
<dbReference type="FunFam" id="1.10.287.90:FF:000004">
    <property type="entry name" value="Cytochrome c oxidase subunit 2"/>
    <property type="match status" value="1"/>
</dbReference>
<feature type="chain" id="PRO_5004056518" description="Cytochrome c oxidase subunit 2" evidence="16">
    <location>
        <begin position="18"/>
        <end position="263"/>
    </location>
</feature>
<evidence type="ECO:0000256" key="2">
    <source>
        <dbReference type="ARBA" id="ARBA00007866"/>
    </source>
</evidence>
<evidence type="ECO:0000259" key="17">
    <source>
        <dbReference type="PROSITE" id="PS50857"/>
    </source>
</evidence>